<organism evidence="2 3">
    <name type="scientific">Cupriavidus necator</name>
    <name type="common">Alcaligenes eutrophus</name>
    <name type="synonym">Ralstonia eutropha</name>
    <dbReference type="NCBI Taxonomy" id="106590"/>
    <lineage>
        <taxon>Bacteria</taxon>
        <taxon>Pseudomonadati</taxon>
        <taxon>Pseudomonadota</taxon>
        <taxon>Betaproteobacteria</taxon>
        <taxon>Burkholderiales</taxon>
        <taxon>Burkholderiaceae</taxon>
        <taxon>Cupriavidus</taxon>
    </lineage>
</organism>
<dbReference type="EMBL" id="QDHA01000212">
    <property type="protein sequence ID" value="RCJ03200.1"/>
    <property type="molecule type" value="Genomic_DNA"/>
</dbReference>
<protein>
    <recommendedName>
        <fullName evidence="1">Orc1-like AAA ATPase domain-containing protein</fullName>
    </recommendedName>
</protein>
<evidence type="ECO:0000313" key="2">
    <source>
        <dbReference type="EMBL" id="RCJ03200.1"/>
    </source>
</evidence>
<dbReference type="InterPro" id="IPR027417">
    <property type="entry name" value="P-loop_NTPase"/>
</dbReference>
<feature type="domain" description="Orc1-like AAA ATPase" evidence="1">
    <location>
        <begin position="19"/>
        <end position="116"/>
    </location>
</feature>
<dbReference type="SUPFAM" id="SSF52540">
    <property type="entry name" value="P-loop containing nucleoside triphosphate hydrolases"/>
    <property type="match status" value="1"/>
</dbReference>
<sequence>GLGPLRTRLQVSASRGLARFVGRARELEQLREARARAQAGHGQIVGVVGEPGVGKSRLCLEFKQLAPRHCLVLETFSVSHGKAYPYLPLIELLRNYCEITAQDDERRRREKLTGKILTLDRALEDTLPYLFHLLGAAEPNS</sequence>
<feature type="non-terminal residue" evidence="2">
    <location>
        <position position="141"/>
    </location>
</feature>
<accession>A0A367P5U8</accession>
<feature type="non-terminal residue" evidence="2">
    <location>
        <position position="1"/>
    </location>
</feature>
<dbReference type="InterPro" id="IPR041664">
    <property type="entry name" value="AAA_16"/>
</dbReference>
<dbReference type="Proteomes" id="UP000253501">
    <property type="component" value="Unassembled WGS sequence"/>
</dbReference>
<reference evidence="2 3" key="1">
    <citation type="submission" date="2018-04" db="EMBL/GenBank/DDBJ databases">
        <title>Cupriavidus necator CR12 genome sequencing and assembly.</title>
        <authorList>
            <person name="Ben Fekih I."/>
            <person name="Mazhar H.S."/>
            <person name="Bello S.K."/>
            <person name="Rensing C."/>
        </authorList>
    </citation>
    <scope>NUCLEOTIDE SEQUENCE [LARGE SCALE GENOMIC DNA]</scope>
    <source>
        <strain evidence="2 3">CR12</strain>
    </source>
</reference>
<evidence type="ECO:0000313" key="3">
    <source>
        <dbReference type="Proteomes" id="UP000253501"/>
    </source>
</evidence>
<dbReference type="AlphaFoldDB" id="A0A367P5U8"/>
<dbReference type="RefSeq" id="WP_147266396.1">
    <property type="nucleotide sequence ID" value="NZ_QDHA01000212.1"/>
</dbReference>
<dbReference type="Pfam" id="PF13191">
    <property type="entry name" value="AAA_16"/>
    <property type="match status" value="1"/>
</dbReference>
<comment type="caution">
    <text evidence="2">The sequence shown here is derived from an EMBL/GenBank/DDBJ whole genome shotgun (WGS) entry which is preliminary data.</text>
</comment>
<evidence type="ECO:0000259" key="1">
    <source>
        <dbReference type="Pfam" id="PF13191"/>
    </source>
</evidence>
<name>A0A367P5U8_CUPNE</name>
<proteinExistence type="predicted"/>
<dbReference type="Gene3D" id="3.40.50.300">
    <property type="entry name" value="P-loop containing nucleotide triphosphate hydrolases"/>
    <property type="match status" value="1"/>
</dbReference>
<gene>
    <name evidence="2" type="ORF">DDK22_38650</name>
</gene>